<keyword evidence="4" id="KW-0249">Electron transport</keyword>
<evidence type="ECO:0000256" key="6">
    <source>
        <dbReference type="PIRSR" id="PIRSR000027-1"/>
    </source>
</evidence>
<feature type="binding site" description="axial binding residue" evidence="6">
    <location>
        <position position="138"/>
    </location>
    <ligand>
        <name>heme c</name>
        <dbReference type="ChEBI" id="CHEBI:61717"/>
    </ligand>
    <ligandPart>
        <name>Fe</name>
        <dbReference type="ChEBI" id="CHEBI:18248"/>
    </ligandPart>
</feature>
<evidence type="ECO:0000256" key="4">
    <source>
        <dbReference type="ARBA" id="ARBA00022982"/>
    </source>
</evidence>
<name>A0A323UFL2_RHOPL</name>
<evidence type="ECO:0000313" key="9">
    <source>
        <dbReference type="EMBL" id="PZA11712.1"/>
    </source>
</evidence>
<dbReference type="GO" id="GO:0020037">
    <property type="term" value="F:heme binding"/>
    <property type="evidence" value="ECO:0007669"/>
    <property type="project" value="InterPro"/>
</dbReference>
<evidence type="ECO:0000256" key="8">
    <source>
        <dbReference type="SAM" id="SignalP"/>
    </source>
</evidence>
<dbReference type="RefSeq" id="WP_110786111.1">
    <property type="nucleotide sequence ID" value="NZ_QKQS01000016.1"/>
</dbReference>
<evidence type="ECO:0000256" key="2">
    <source>
        <dbReference type="ARBA" id="ARBA00022617"/>
    </source>
</evidence>
<evidence type="ECO:0000256" key="7">
    <source>
        <dbReference type="PIRSR" id="PIRSR000027-2"/>
    </source>
</evidence>
<dbReference type="AlphaFoldDB" id="A0A323UFL2"/>
<keyword evidence="3 6" id="KW-0479">Metal-binding</keyword>
<comment type="caution">
    <text evidence="9">The sequence shown here is derived from an EMBL/GenBank/DDBJ whole genome shotgun (WGS) entry which is preliminary data.</text>
</comment>
<evidence type="ECO:0000256" key="5">
    <source>
        <dbReference type="ARBA" id="ARBA00023004"/>
    </source>
</evidence>
<dbReference type="PIRSF" id="PIRSF000027">
    <property type="entry name" value="Cytc_c_prime"/>
    <property type="match status" value="1"/>
</dbReference>
<feature type="binding site" description="covalent" evidence="7">
    <location>
        <position position="134"/>
    </location>
    <ligand>
        <name>heme c</name>
        <dbReference type="ChEBI" id="CHEBI:61717"/>
    </ligand>
</feature>
<dbReference type="GO" id="GO:0009055">
    <property type="term" value="F:electron transfer activity"/>
    <property type="evidence" value="ECO:0007669"/>
    <property type="project" value="InterPro"/>
</dbReference>
<dbReference type="OrthoDB" id="9811729at2"/>
<dbReference type="GO" id="GO:0042597">
    <property type="term" value="C:periplasmic space"/>
    <property type="evidence" value="ECO:0007669"/>
    <property type="project" value="InterPro"/>
</dbReference>
<dbReference type="GO" id="GO:0005506">
    <property type="term" value="F:iron ion binding"/>
    <property type="evidence" value="ECO:0007669"/>
    <property type="project" value="InterPro"/>
</dbReference>
<dbReference type="Pfam" id="PF01322">
    <property type="entry name" value="Cytochrom_C_2"/>
    <property type="match status" value="1"/>
</dbReference>
<dbReference type="Gene3D" id="1.20.120.10">
    <property type="entry name" value="Cytochrome c/b562"/>
    <property type="match status" value="1"/>
</dbReference>
<sequence>MKLRIATIVGLAVAVSGVAVAQTDVIAQRKAILKQMGEATKPIAAMMKGEATFDQAVVQKSLGAIAADAKKLPALFPADSKTGGDTAALPKIWDDKAKFDDLFAKLAAAATAAQGTIKDQASLKANMGSVFGTCKSCHDDFRAKKS</sequence>
<organism evidence="9 10">
    <name type="scientific">Rhodopseudomonas palustris</name>
    <dbReference type="NCBI Taxonomy" id="1076"/>
    <lineage>
        <taxon>Bacteria</taxon>
        <taxon>Pseudomonadati</taxon>
        <taxon>Pseudomonadota</taxon>
        <taxon>Alphaproteobacteria</taxon>
        <taxon>Hyphomicrobiales</taxon>
        <taxon>Nitrobacteraceae</taxon>
        <taxon>Rhodopseudomonas</taxon>
    </lineage>
</organism>
<dbReference type="InterPro" id="IPR010980">
    <property type="entry name" value="Cyt_c/b562"/>
</dbReference>
<comment type="PTM">
    <text evidence="7">Binds 1 heme group per subunit.</text>
</comment>
<feature type="signal peptide" evidence="8">
    <location>
        <begin position="1"/>
        <end position="21"/>
    </location>
</feature>
<gene>
    <name evidence="9" type="ORF">DNX69_11350</name>
</gene>
<dbReference type="Proteomes" id="UP000248134">
    <property type="component" value="Unassembled WGS sequence"/>
</dbReference>
<keyword evidence="8" id="KW-0732">Signal</keyword>
<reference evidence="9 10" key="1">
    <citation type="submission" date="2018-06" db="EMBL/GenBank/DDBJ databases">
        <title>Draft Whole-Genome Sequence of the purple photosynthetic bacterium Rhodospeudomonas palustris XCP.</title>
        <authorList>
            <person name="Rayyan A."/>
            <person name="Meyer T.E."/>
            <person name="Kyndt J.A."/>
        </authorList>
    </citation>
    <scope>NUCLEOTIDE SEQUENCE [LARGE SCALE GENOMIC DNA]</scope>
    <source>
        <strain evidence="9 10">XCP</strain>
    </source>
</reference>
<keyword evidence="2 7" id="KW-0349">Heme</keyword>
<protein>
    <submittedName>
        <fullName evidence="9">Cytochrome c</fullName>
    </submittedName>
</protein>
<dbReference type="PROSITE" id="PS51009">
    <property type="entry name" value="CYTCII"/>
    <property type="match status" value="1"/>
</dbReference>
<keyword evidence="1" id="KW-0813">Transport</keyword>
<evidence type="ECO:0000313" key="10">
    <source>
        <dbReference type="Proteomes" id="UP000248134"/>
    </source>
</evidence>
<evidence type="ECO:0000256" key="3">
    <source>
        <dbReference type="ARBA" id="ARBA00022723"/>
    </source>
</evidence>
<feature type="binding site" description="covalent" evidence="7">
    <location>
        <position position="137"/>
    </location>
    <ligand>
        <name>heme c</name>
        <dbReference type="ChEBI" id="CHEBI:61717"/>
    </ligand>
</feature>
<accession>A0A323UFL2</accession>
<dbReference type="InterPro" id="IPR002321">
    <property type="entry name" value="Cyt_c_II"/>
</dbReference>
<dbReference type="SUPFAM" id="SSF47175">
    <property type="entry name" value="Cytochromes"/>
    <property type="match status" value="1"/>
</dbReference>
<evidence type="ECO:0000256" key="1">
    <source>
        <dbReference type="ARBA" id="ARBA00022448"/>
    </source>
</evidence>
<dbReference type="GO" id="GO:0022900">
    <property type="term" value="P:electron transport chain"/>
    <property type="evidence" value="ECO:0007669"/>
    <property type="project" value="InterPro"/>
</dbReference>
<dbReference type="InterPro" id="IPR012127">
    <property type="entry name" value="Cyt_c_prime"/>
</dbReference>
<feature type="chain" id="PRO_5016234514" evidence="8">
    <location>
        <begin position="22"/>
        <end position="146"/>
    </location>
</feature>
<proteinExistence type="predicted"/>
<keyword evidence="5 6" id="KW-0408">Iron</keyword>
<dbReference type="EMBL" id="QKQS01000016">
    <property type="protein sequence ID" value="PZA11712.1"/>
    <property type="molecule type" value="Genomic_DNA"/>
</dbReference>